<dbReference type="PROSITE" id="PS51892">
    <property type="entry name" value="SUBTILASE"/>
    <property type="match status" value="1"/>
</dbReference>
<evidence type="ECO:0000259" key="9">
    <source>
        <dbReference type="Pfam" id="PF00082"/>
    </source>
</evidence>
<feature type="active site" description="Charge relay system" evidence="5">
    <location>
        <position position="167"/>
    </location>
</feature>
<dbReference type="InterPro" id="IPR000209">
    <property type="entry name" value="Peptidase_S8/S53_dom"/>
</dbReference>
<feature type="domain" description="Peptidase S8/S53" evidence="9">
    <location>
        <begin position="165"/>
        <end position="387"/>
    </location>
</feature>
<keyword evidence="4 5" id="KW-0720">Serine protease</keyword>
<dbReference type="GO" id="GO:0005615">
    <property type="term" value="C:extracellular space"/>
    <property type="evidence" value="ECO:0007669"/>
    <property type="project" value="TreeGrafter"/>
</dbReference>
<dbReference type="Gene3D" id="3.40.50.200">
    <property type="entry name" value="Peptidase S8/S53 domain"/>
    <property type="match status" value="1"/>
</dbReference>
<evidence type="ECO:0000259" key="10">
    <source>
        <dbReference type="Pfam" id="PF05922"/>
    </source>
</evidence>
<dbReference type="GO" id="GO:0005975">
    <property type="term" value="P:carbohydrate metabolic process"/>
    <property type="evidence" value="ECO:0007669"/>
    <property type="project" value="UniProtKB-ARBA"/>
</dbReference>
<accession>A0A542DGN5</accession>
<dbReference type="PROSITE" id="PS00137">
    <property type="entry name" value="SUBTILASE_HIS"/>
    <property type="match status" value="1"/>
</dbReference>
<feature type="compositionally biased region" description="Low complexity" evidence="7">
    <location>
        <begin position="489"/>
        <end position="512"/>
    </location>
</feature>
<feature type="chain" id="PRO_5022087892" evidence="8">
    <location>
        <begin position="36"/>
        <end position="620"/>
    </location>
</feature>
<dbReference type="InterPro" id="IPR015500">
    <property type="entry name" value="Peptidase_S8_subtilisin-rel"/>
</dbReference>
<feature type="signal peptide" evidence="8">
    <location>
        <begin position="1"/>
        <end position="35"/>
    </location>
</feature>
<dbReference type="SUPFAM" id="SSF52743">
    <property type="entry name" value="Subtilisin-like"/>
    <property type="match status" value="1"/>
</dbReference>
<feature type="domain" description="Inhibitor I9" evidence="10">
    <location>
        <begin position="52"/>
        <end position="125"/>
    </location>
</feature>
<evidence type="ECO:0000256" key="3">
    <source>
        <dbReference type="ARBA" id="ARBA00022801"/>
    </source>
</evidence>
<evidence type="ECO:0000256" key="8">
    <source>
        <dbReference type="SAM" id="SignalP"/>
    </source>
</evidence>
<evidence type="ECO:0000256" key="1">
    <source>
        <dbReference type="ARBA" id="ARBA00011073"/>
    </source>
</evidence>
<feature type="active site" description="Charge relay system" evidence="5">
    <location>
        <position position="200"/>
    </location>
</feature>
<dbReference type="InterPro" id="IPR034193">
    <property type="entry name" value="PCSK9_ProteinaseK-like"/>
</dbReference>
<feature type="active site" description="Charge relay system" evidence="5">
    <location>
        <position position="350"/>
    </location>
</feature>
<dbReference type="InterPro" id="IPR036852">
    <property type="entry name" value="Peptidase_S8/S53_dom_sf"/>
</dbReference>
<feature type="region of interest" description="Disordered" evidence="7">
    <location>
        <begin position="123"/>
        <end position="152"/>
    </location>
</feature>
<dbReference type="SUPFAM" id="SSF54897">
    <property type="entry name" value="Protease propeptides/inhibitors"/>
    <property type="match status" value="1"/>
</dbReference>
<dbReference type="PANTHER" id="PTHR43806:SF11">
    <property type="entry name" value="CEREVISIN-RELATED"/>
    <property type="match status" value="1"/>
</dbReference>
<evidence type="ECO:0000256" key="4">
    <source>
        <dbReference type="ARBA" id="ARBA00022825"/>
    </source>
</evidence>
<dbReference type="InterPro" id="IPR006311">
    <property type="entry name" value="TAT_signal"/>
</dbReference>
<evidence type="ECO:0000256" key="2">
    <source>
        <dbReference type="ARBA" id="ARBA00022670"/>
    </source>
</evidence>
<name>A0A542DGN5_AMYCI</name>
<organism evidence="11 12">
    <name type="scientific">Amycolatopsis cihanbeyliensis</name>
    <dbReference type="NCBI Taxonomy" id="1128664"/>
    <lineage>
        <taxon>Bacteria</taxon>
        <taxon>Bacillati</taxon>
        <taxon>Actinomycetota</taxon>
        <taxon>Actinomycetes</taxon>
        <taxon>Pseudonocardiales</taxon>
        <taxon>Pseudonocardiaceae</taxon>
        <taxon>Amycolatopsis</taxon>
    </lineage>
</organism>
<dbReference type="CDD" id="cd04077">
    <property type="entry name" value="Peptidases_S8_PCSK9_ProteinaseK_like"/>
    <property type="match status" value="1"/>
</dbReference>
<comment type="similarity">
    <text evidence="1 5 6">Belongs to the peptidase S8 family.</text>
</comment>
<proteinExistence type="inferred from homology"/>
<dbReference type="FunFam" id="3.40.50.200:FF:000014">
    <property type="entry name" value="Proteinase K"/>
    <property type="match status" value="1"/>
</dbReference>
<dbReference type="InterPro" id="IPR013783">
    <property type="entry name" value="Ig-like_fold"/>
</dbReference>
<keyword evidence="3 5" id="KW-0378">Hydrolase</keyword>
<dbReference type="PANTHER" id="PTHR43806">
    <property type="entry name" value="PEPTIDASE S8"/>
    <property type="match status" value="1"/>
</dbReference>
<dbReference type="Pfam" id="PF05922">
    <property type="entry name" value="Inhibitor_I9"/>
    <property type="match status" value="1"/>
</dbReference>
<keyword evidence="12" id="KW-1185">Reference proteome</keyword>
<dbReference type="AlphaFoldDB" id="A0A542DGN5"/>
<dbReference type="PROSITE" id="PS00136">
    <property type="entry name" value="SUBTILASE_ASP"/>
    <property type="match status" value="1"/>
</dbReference>
<sequence>MRVERKTSRRGLLRATGIAGAAFAMAIGAAGPVAAEPAGAEIVQADRHIEGSYIVVLKDGVQATSSPEAIEQASASLAERYGGALNDTYTATIQGFSVQRMSQGQAERLAADPSVRTVYEDGTAQVADTQPNPPSWGQDRVDQRESSLDDSYTYNNTASDITAYVIDTGIAPSNPEWEGRASYGYDFVDDDSEAQDCNGHGSHVAGTIGGKTYGLAKKVDIVAVRSLGCGGSAPDSATVSSMEWVAQNGTTPAVVNMSLGMDTTGVGDEQVKALVDKGFVVAVAAGNSSADACDYSPARVPEALTVGMTDQGDGRNFLSNYGSCLDLFAPGGSIVSTGIDGGSSTMTGTSMASPHVAGAAAMYLQTDKSATPAKVAQEITGNATSGAVGNPGSGSPNKLLYTGFIGGGGDPDPEPGEFGVSVSPSSVEVEAGGYASATVSTTAGEQGPEDIELSASGLPSGAEAVFQPSSLTTGDKAKVTLDTASSTPEGSYEVTVTGTGSSGSNSATLTLTVGDGSEPPDEEVQVSLSPASGSVQQGFLAQTQVSASGGSGNLTLSADAPSGISVQFDPGTIGNGGSATAWIWTSFQTPPGSHEITITATDGSGATGSATYTLTVTRFG</sequence>
<feature type="region of interest" description="Disordered" evidence="7">
    <location>
        <begin position="482"/>
        <end position="525"/>
    </location>
</feature>
<dbReference type="PROSITE" id="PS51318">
    <property type="entry name" value="TAT"/>
    <property type="match status" value="1"/>
</dbReference>
<dbReference type="InterPro" id="IPR010259">
    <property type="entry name" value="S8pro/Inhibitor_I9"/>
</dbReference>
<protein>
    <submittedName>
        <fullName evidence="11">Subtilisin family serine protease</fullName>
    </submittedName>
</protein>
<dbReference type="EMBL" id="VFML01000001">
    <property type="protein sequence ID" value="TQJ02245.1"/>
    <property type="molecule type" value="Genomic_DNA"/>
</dbReference>
<dbReference type="RefSeq" id="WP_246076326.1">
    <property type="nucleotide sequence ID" value="NZ_VFML01000001.1"/>
</dbReference>
<keyword evidence="2 5" id="KW-0645">Protease</keyword>
<dbReference type="Pfam" id="PF00082">
    <property type="entry name" value="Peptidase_S8"/>
    <property type="match status" value="1"/>
</dbReference>
<evidence type="ECO:0000313" key="11">
    <source>
        <dbReference type="EMBL" id="TQJ02245.1"/>
    </source>
</evidence>
<dbReference type="InterPro" id="IPR037045">
    <property type="entry name" value="S8pro/Inhibitor_I9_sf"/>
</dbReference>
<dbReference type="InterPro" id="IPR023828">
    <property type="entry name" value="Peptidase_S8_Ser-AS"/>
</dbReference>
<dbReference type="Gene3D" id="2.60.40.10">
    <property type="entry name" value="Immunoglobulins"/>
    <property type="match status" value="1"/>
</dbReference>
<evidence type="ECO:0000313" key="12">
    <source>
        <dbReference type="Proteomes" id="UP000320876"/>
    </source>
</evidence>
<dbReference type="PRINTS" id="PR00723">
    <property type="entry name" value="SUBTILISIN"/>
</dbReference>
<comment type="caution">
    <text evidence="11">The sequence shown here is derived from an EMBL/GenBank/DDBJ whole genome shotgun (WGS) entry which is preliminary data.</text>
</comment>
<dbReference type="Proteomes" id="UP000320876">
    <property type="component" value="Unassembled WGS sequence"/>
</dbReference>
<evidence type="ECO:0000256" key="5">
    <source>
        <dbReference type="PROSITE-ProRule" id="PRU01240"/>
    </source>
</evidence>
<dbReference type="GO" id="GO:0006508">
    <property type="term" value="P:proteolysis"/>
    <property type="evidence" value="ECO:0007669"/>
    <property type="project" value="UniProtKB-KW"/>
</dbReference>
<evidence type="ECO:0000256" key="7">
    <source>
        <dbReference type="SAM" id="MobiDB-lite"/>
    </source>
</evidence>
<dbReference type="InterPro" id="IPR050131">
    <property type="entry name" value="Peptidase_S8_subtilisin-like"/>
</dbReference>
<dbReference type="Gene3D" id="3.30.70.80">
    <property type="entry name" value="Peptidase S8 propeptide/proteinase inhibitor I9"/>
    <property type="match status" value="1"/>
</dbReference>
<gene>
    <name evidence="11" type="ORF">FB471_1967</name>
</gene>
<dbReference type="InterPro" id="IPR022398">
    <property type="entry name" value="Peptidase_S8_His-AS"/>
</dbReference>
<reference evidence="11 12" key="1">
    <citation type="submission" date="2019-06" db="EMBL/GenBank/DDBJ databases">
        <title>Sequencing the genomes of 1000 actinobacteria strains.</title>
        <authorList>
            <person name="Klenk H.-P."/>
        </authorList>
    </citation>
    <scope>NUCLEOTIDE SEQUENCE [LARGE SCALE GENOMIC DNA]</scope>
    <source>
        <strain evidence="11 12">DSM 45679</strain>
    </source>
</reference>
<keyword evidence="8" id="KW-0732">Signal</keyword>
<dbReference type="GO" id="GO:0004252">
    <property type="term" value="F:serine-type endopeptidase activity"/>
    <property type="evidence" value="ECO:0007669"/>
    <property type="project" value="UniProtKB-UniRule"/>
</dbReference>
<dbReference type="InterPro" id="IPR023827">
    <property type="entry name" value="Peptidase_S8_Asp-AS"/>
</dbReference>
<evidence type="ECO:0000256" key="6">
    <source>
        <dbReference type="RuleBase" id="RU003355"/>
    </source>
</evidence>
<dbReference type="PROSITE" id="PS00138">
    <property type="entry name" value="SUBTILASE_SER"/>
    <property type="match status" value="1"/>
</dbReference>